<reference evidence="2" key="1">
    <citation type="submission" date="2020-08" db="EMBL/GenBank/DDBJ databases">
        <title>Ramlibacter sp. GTP1 16S ribosomal RNA gene genome sequencing and assembly.</title>
        <authorList>
            <person name="Kang M."/>
        </authorList>
    </citation>
    <scope>NUCLEOTIDE SEQUENCE</scope>
    <source>
        <strain evidence="2">GTP1</strain>
    </source>
</reference>
<dbReference type="InterPro" id="IPR013078">
    <property type="entry name" value="His_Pase_superF_clade-1"/>
</dbReference>
<dbReference type="Gene3D" id="3.40.50.1240">
    <property type="entry name" value="Phosphoglycerate mutase-like"/>
    <property type="match status" value="1"/>
</dbReference>
<feature type="chain" id="PRO_5037824397" evidence="1">
    <location>
        <begin position="19"/>
        <end position="185"/>
    </location>
</feature>
<dbReference type="Proteomes" id="UP000596827">
    <property type="component" value="Unassembled WGS sequence"/>
</dbReference>
<name>A0A923MA04_9BURK</name>
<dbReference type="EMBL" id="JACORU010000006">
    <property type="protein sequence ID" value="MBC5766105.1"/>
    <property type="molecule type" value="Genomic_DNA"/>
</dbReference>
<accession>A0A923MA04</accession>
<keyword evidence="3" id="KW-1185">Reference proteome</keyword>
<evidence type="ECO:0000313" key="3">
    <source>
        <dbReference type="Proteomes" id="UP000596827"/>
    </source>
</evidence>
<feature type="signal peptide" evidence="1">
    <location>
        <begin position="1"/>
        <end position="18"/>
    </location>
</feature>
<comment type="caution">
    <text evidence="2">The sequence shown here is derived from an EMBL/GenBank/DDBJ whole genome shotgun (WGS) entry which is preliminary data.</text>
</comment>
<organism evidence="2 3">
    <name type="scientific">Ramlibacter albus</name>
    <dbReference type="NCBI Taxonomy" id="2079448"/>
    <lineage>
        <taxon>Bacteria</taxon>
        <taxon>Pseudomonadati</taxon>
        <taxon>Pseudomonadota</taxon>
        <taxon>Betaproteobacteria</taxon>
        <taxon>Burkholderiales</taxon>
        <taxon>Comamonadaceae</taxon>
        <taxon>Ramlibacter</taxon>
    </lineage>
</organism>
<dbReference type="SUPFAM" id="SSF53254">
    <property type="entry name" value="Phosphoglycerate mutase-like"/>
    <property type="match status" value="1"/>
</dbReference>
<gene>
    <name evidence="2" type="ORF">H8R02_16680</name>
</gene>
<sequence>MKALLLAIAMLLPGVTHADEATWNLLKRGGQVVLVRHASTTPGVGDPEGMKLDDCSTQRNLSDEGRAEAKRLGDALRAHNIVVGEVLSSPWCRCRETARIAVGREGRTEAALGNLFGRREQEAKQVAQLKPLVARVPAQGNTIMFTHGSTVYALTGVQPAQGEMVVLTPQAGGGFKLAGRITVGN</sequence>
<dbReference type="CDD" id="cd07040">
    <property type="entry name" value="HP"/>
    <property type="match status" value="1"/>
</dbReference>
<protein>
    <submittedName>
        <fullName evidence="2">Histidine phosphatase family protein</fullName>
    </submittedName>
</protein>
<evidence type="ECO:0000256" key="1">
    <source>
        <dbReference type="SAM" id="SignalP"/>
    </source>
</evidence>
<dbReference type="AlphaFoldDB" id="A0A923MA04"/>
<dbReference type="InterPro" id="IPR029033">
    <property type="entry name" value="His_PPase_superfam"/>
</dbReference>
<dbReference type="SMART" id="SM00855">
    <property type="entry name" value="PGAM"/>
    <property type="match status" value="1"/>
</dbReference>
<keyword evidence="1" id="KW-0732">Signal</keyword>
<evidence type="ECO:0000313" key="2">
    <source>
        <dbReference type="EMBL" id="MBC5766105.1"/>
    </source>
</evidence>
<proteinExistence type="predicted"/>
<dbReference type="RefSeq" id="WP_187082587.1">
    <property type="nucleotide sequence ID" value="NZ_JACORU010000006.1"/>
</dbReference>
<dbReference type="Pfam" id="PF00300">
    <property type="entry name" value="His_Phos_1"/>
    <property type="match status" value="1"/>
</dbReference>